<feature type="non-terminal residue" evidence="1">
    <location>
        <position position="217"/>
    </location>
</feature>
<reference evidence="1" key="1">
    <citation type="submission" date="2018-05" db="EMBL/GenBank/DDBJ databases">
        <authorList>
            <person name="Lanie J.A."/>
            <person name="Ng W.-L."/>
            <person name="Kazmierczak K.M."/>
            <person name="Andrzejewski T.M."/>
            <person name="Davidsen T.M."/>
            <person name="Wayne K.J."/>
            <person name="Tettelin H."/>
            <person name="Glass J.I."/>
            <person name="Rusch D."/>
            <person name="Podicherti R."/>
            <person name="Tsui H.-C.T."/>
            <person name="Winkler M.E."/>
        </authorList>
    </citation>
    <scope>NUCLEOTIDE SEQUENCE</scope>
</reference>
<evidence type="ECO:0008006" key="2">
    <source>
        <dbReference type="Google" id="ProtNLM"/>
    </source>
</evidence>
<dbReference type="Gene3D" id="3.30.200.20">
    <property type="entry name" value="Phosphorylase Kinase, domain 1"/>
    <property type="match status" value="1"/>
</dbReference>
<dbReference type="EMBL" id="UINC01141467">
    <property type="protein sequence ID" value="SVD29211.1"/>
    <property type="molecule type" value="Genomic_DNA"/>
</dbReference>
<accession>A0A382U605</accession>
<sequence>MTIPAVPENNFPKARFGPSYLSAAMEKIFKWSTPEIYCEVLEGDASDRSYFRVSIKDEVGQKSPQSLIVMQLKDPVPEPETDFTRILKFFRGLDLPTPELFYYDVPMGLLFLEDCGILTLEDQLNAFPQSKAPLYRQAVELLVHMQTRATRAIDSTCPAYHLKFDVEKLMWEFNFMLEHYVGGLCHLPLKRLARKELSEVFVPLCELLAAEEPCFTH</sequence>
<name>A0A382U605_9ZZZZ</name>
<dbReference type="Gene3D" id="3.90.1200.10">
    <property type="match status" value="1"/>
</dbReference>
<protein>
    <recommendedName>
        <fullName evidence="2">Aminoglycoside phosphotransferase domain-containing protein</fullName>
    </recommendedName>
</protein>
<evidence type="ECO:0000313" key="1">
    <source>
        <dbReference type="EMBL" id="SVD29211.1"/>
    </source>
</evidence>
<dbReference type="SUPFAM" id="SSF56112">
    <property type="entry name" value="Protein kinase-like (PK-like)"/>
    <property type="match status" value="1"/>
</dbReference>
<proteinExistence type="predicted"/>
<organism evidence="1">
    <name type="scientific">marine metagenome</name>
    <dbReference type="NCBI Taxonomy" id="408172"/>
    <lineage>
        <taxon>unclassified sequences</taxon>
        <taxon>metagenomes</taxon>
        <taxon>ecological metagenomes</taxon>
    </lineage>
</organism>
<dbReference type="AlphaFoldDB" id="A0A382U605"/>
<gene>
    <name evidence="1" type="ORF">METZ01_LOCUS382065</name>
</gene>
<dbReference type="InterPro" id="IPR011009">
    <property type="entry name" value="Kinase-like_dom_sf"/>
</dbReference>